<evidence type="ECO:0000256" key="1">
    <source>
        <dbReference type="ARBA" id="ARBA00004443"/>
    </source>
</evidence>
<keyword evidence="4" id="KW-0809">Transit peptide</keyword>
<dbReference type="CTD" id="92170"/>
<feature type="binding site" evidence="10">
    <location>
        <begin position="80"/>
        <end position="83"/>
    </location>
    <ligand>
        <name>GTP</name>
        <dbReference type="ChEBI" id="CHEBI:37565"/>
    </ligand>
</feature>
<evidence type="ECO:0000256" key="10">
    <source>
        <dbReference type="PIRSR" id="PIRSR006230-1"/>
    </source>
</evidence>
<protein>
    <recommendedName>
        <fullName evidence="9">Mitochondrial GTPase 1</fullName>
    </recommendedName>
</protein>
<evidence type="ECO:0000256" key="2">
    <source>
        <dbReference type="ARBA" id="ARBA00022741"/>
    </source>
</evidence>
<dbReference type="RefSeq" id="XP_038048614.1">
    <property type="nucleotide sequence ID" value="XM_038192686.1"/>
</dbReference>
<name>A0A913ZCG5_PATMI</name>
<comment type="function">
    <text evidence="8 9">Plays a role in the regulation of the mitochondrial ribosome assembly and of translational activity. Displays mitochondrial GTPase activity.</text>
</comment>
<dbReference type="PANTHER" id="PTHR45782:SF4">
    <property type="entry name" value="MITOCHONDRIAL RIBOSOME-ASSOCIATED GTPASE 1"/>
    <property type="match status" value="1"/>
</dbReference>
<evidence type="ECO:0000313" key="13">
    <source>
        <dbReference type="Proteomes" id="UP000887568"/>
    </source>
</evidence>
<feature type="binding site" evidence="10">
    <location>
        <begin position="154"/>
        <end position="159"/>
    </location>
    <ligand>
        <name>GTP</name>
        <dbReference type="ChEBI" id="CHEBI:37565"/>
    </ligand>
</feature>
<dbReference type="GO" id="GO:0005743">
    <property type="term" value="C:mitochondrial inner membrane"/>
    <property type="evidence" value="ECO:0007669"/>
    <property type="project" value="UniProtKB-SubCell"/>
</dbReference>
<sequence length="318" mass="35997">MAGQGTNSMGRLFREFFNFGSKELTHWFPSHMARGLKRMRSSLRNVDCIVEVHDARIPFAGRNPMFKDIFAVRPHLLILNKKDLADTTPHRTSEIRNRLKEEGVENILYTECLGQRSPSVKNVVPRVIELIESSDRYHRCEERELSVMVIGIPNVGKSSLINAMRRIYLNKGKATPVGVRPGVTRSVMHKIKVSERPEIWLLDTPGIMTPFVKDVEVGMKLALCGTLQDHAVGTDIIADYLLYVLNRYNHNRYVEFYELGGPSDDIMDVLTQIAKKLNKITRMKTAEGSVVPRPDINAAAAHMIKSFRKGNLGNITLD</sequence>
<dbReference type="OrthoDB" id="269151at2759"/>
<dbReference type="SUPFAM" id="SSF52540">
    <property type="entry name" value="P-loop containing nucleoside triphosphate hydrolases"/>
    <property type="match status" value="1"/>
</dbReference>
<keyword evidence="2 9" id="KW-0547">Nucleotide-binding</keyword>
<feature type="domain" description="CP-type G" evidence="11">
    <location>
        <begin position="33"/>
        <end position="210"/>
    </location>
</feature>
<dbReference type="InterPro" id="IPR016478">
    <property type="entry name" value="GTPase_MTG1"/>
</dbReference>
<dbReference type="EnsemblMetazoa" id="XM_038192686.1">
    <property type="protein sequence ID" value="XP_038048614.1"/>
    <property type="gene ID" value="LOC119722519"/>
</dbReference>
<accession>A0A913ZCG5</accession>
<evidence type="ECO:0000256" key="5">
    <source>
        <dbReference type="ARBA" id="ARBA00023128"/>
    </source>
</evidence>
<dbReference type="RefSeq" id="XP_038048615.1">
    <property type="nucleotide sequence ID" value="XM_038192687.1"/>
</dbReference>
<dbReference type="InterPro" id="IPR023179">
    <property type="entry name" value="GTP-bd_ortho_bundle_sf"/>
</dbReference>
<dbReference type="Gene3D" id="3.40.50.300">
    <property type="entry name" value="P-loop containing nucleotide triphosphate hydrolases"/>
    <property type="match status" value="1"/>
</dbReference>
<evidence type="ECO:0000256" key="3">
    <source>
        <dbReference type="ARBA" id="ARBA00022792"/>
    </source>
</evidence>
<dbReference type="Gene3D" id="1.10.1580.10">
    <property type="match status" value="1"/>
</dbReference>
<dbReference type="InterPro" id="IPR027417">
    <property type="entry name" value="P-loop_NTPase"/>
</dbReference>
<dbReference type="GO" id="GO:0032543">
    <property type="term" value="P:mitochondrial translation"/>
    <property type="evidence" value="ECO:0007669"/>
    <property type="project" value="TreeGrafter"/>
</dbReference>
<reference evidence="12" key="1">
    <citation type="submission" date="2022-11" db="UniProtKB">
        <authorList>
            <consortium name="EnsemblMetazoa"/>
        </authorList>
    </citation>
    <scope>IDENTIFICATION</scope>
</reference>
<comment type="subcellular location">
    <subcellularLocation>
        <location evidence="1">Mitochondrion inner membrane</location>
        <topology evidence="1">Peripheral membrane protein</topology>
        <orientation evidence="1">Matrix side</orientation>
    </subcellularLocation>
</comment>
<dbReference type="PIRSF" id="PIRSF006230">
    <property type="entry name" value="MG442"/>
    <property type="match status" value="1"/>
</dbReference>
<dbReference type="InterPro" id="IPR030378">
    <property type="entry name" value="G_CP_dom"/>
</dbReference>
<dbReference type="Pfam" id="PF01926">
    <property type="entry name" value="MMR_HSR1"/>
    <property type="match status" value="1"/>
</dbReference>
<keyword evidence="3" id="KW-0999">Mitochondrion inner membrane</keyword>
<dbReference type="CDD" id="cd01856">
    <property type="entry name" value="YlqF"/>
    <property type="match status" value="1"/>
</dbReference>
<dbReference type="PROSITE" id="PS51721">
    <property type="entry name" value="G_CP"/>
    <property type="match status" value="1"/>
</dbReference>
<proteinExistence type="inferred from homology"/>
<keyword evidence="6 9" id="KW-0342">GTP-binding</keyword>
<dbReference type="FunFam" id="3.40.50.300:FF:000876">
    <property type="entry name" value="Mitochondrial GTPase 1"/>
    <property type="match status" value="1"/>
</dbReference>
<dbReference type="Proteomes" id="UP000887568">
    <property type="component" value="Unplaced"/>
</dbReference>
<evidence type="ECO:0000259" key="11">
    <source>
        <dbReference type="PROSITE" id="PS51721"/>
    </source>
</evidence>
<dbReference type="InterPro" id="IPR006073">
    <property type="entry name" value="GTP-bd"/>
</dbReference>
<dbReference type="FunFam" id="1.10.1580.10:FF:000004">
    <property type="entry name" value="Mitochondrial GTPase 1"/>
    <property type="match status" value="1"/>
</dbReference>
<keyword evidence="13" id="KW-1185">Reference proteome</keyword>
<dbReference type="GO" id="GO:0005525">
    <property type="term" value="F:GTP binding"/>
    <property type="evidence" value="ECO:0007669"/>
    <property type="project" value="UniProtKB-KW"/>
</dbReference>
<dbReference type="EnsemblMetazoa" id="XM_038192687.1">
    <property type="protein sequence ID" value="XP_038048615.1"/>
    <property type="gene ID" value="LOC119722519"/>
</dbReference>
<keyword evidence="7" id="KW-0472">Membrane</keyword>
<comment type="similarity">
    <text evidence="9">Belongs to the TRAFAC class YlqF/YawG GTPase family. MTG1 subfamily.</text>
</comment>
<feature type="binding site" evidence="10">
    <location>
        <position position="206"/>
    </location>
    <ligand>
        <name>GTP</name>
        <dbReference type="ChEBI" id="CHEBI:37565"/>
    </ligand>
</feature>
<evidence type="ECO:0000256" key="6">
    <source>
        <dbReference type="ARBA" id="ARBA00023134"/>
    </source>
</evidence>
<evidence type="ECO:0000256" key="8">
    <source>
        <dbReference type="ARBA" id="ARBA00045284"/>
    </source>
</evidence>
<dbReference type="GO" id="GO:0003924">
    <property type="term" value="F:GTPase activity"/>
    <property type="evidence" value="ECO:0007669"/>
    <property type="project" value="TreeGrafter"/>
</dbReference>
<evidence type="ECO:0000313" key="12">
    <source>
        <dbReference type="EnsemblMetazoa" id="XP_038048615.1"/>
    </source>
</evidence>
<dbReference type="AlphaFoldDB" id="A0A913ZCG5"/>
<evidence type="ECO:0000256" key="9">
    <source>
        <dbReference type="PIRNR" id="PIRNR006230"/>
    </source>
</evidence>
<dbReference type="GeneID" id="119722519"/>
<keyword evidence="5 9" id="KW-0496">Mitochondrion</keyword>
<evidence type="ECO:0000256" key="7">
    <source>
        <dbReference type="ARBA" id="ARBA00023136"/>
    </source>
</evidence>
<dbReference type="OMA" id="GVLWPKF"/>
<evidence type="ECO:0000256" key="4">
    <source>
        <dbReference type="ARBA" id="ARBA00022946"/>
    </source>
</evidence>
<dbReference type="PANTHER" id="PTHR45782">
    <property type="entry name" value="MITOCHONDRIAL RIBOSOME-ASSOCIATED GTPASE 1"/>
    <property type="match status" value="1"/>
</dbReference>
<organism evidence="12 13">
    <name type="scientific">Patiria miniata</name>
    <name type="common">Bat star</name>
    <name type="synonym">Asterina miniata</name>
    <dbReference type="NCBI Taxonomy" id="46514"/>
    <lineage>
        <taxon>Eukaryota</taxon>
        <taxon>Metazoa</taxon>
        <taxon>Echinodermata</taxon>
        <taxon>Eleutherozoa</taxon>
        <taxon>Asterozoa</taxon>
        <taxon>Asteroidea</taxon>
        <taxon>Valvatacea</taxon>
        <taxon>Valvatida</taxon>
        <taxon>Asterinidae</taxon>
        <taxon>Patiria</taxon>
    </lineage>
</organism>